<dbReference type="HOGENOM" id="CLU_089643_0_0_0"/>
<evidence type="ECO:0000313" key="3">
    <source>
        <dbReference type="EMBL" id="ABJ86191.1"/>
    </source>
</evidence>
<keyword evidence="2" id="KW-0472">Membrane</keyword>
<dbReference type="KEGG" id="sus:Acid_5238"/>
<keyword evidence="2" id="KW-0812">Transmembrane</keyword>
<dbReference type="EMBL" id="CP000473">
    <property type="protein sequence ID" value="ABJ86191.1"/>
    <property type="molecule type" value="Genomic_DNA"/>
</dbReference>
<feature type="transmembrane region" description="Helical" evidence="2">
    <location>
        <begin position="180"/>
        <end position="213"/>
    </location>
</feature>
<accession>Q01VX4</accession>
<organism evidence="3">
    <name type="scientific">Solibacter usitatus (strain Ellin6076)</name>
    <dbReference type="NCBI Taxonomy" id="234267"/>
    <lineage>
        <taxon>Bacteria</taxon>
        <taxon>Pseudomonadati</taxon>
        <taxon>Acidobacteriota</taxon>
        <taxon>Terriglobia</taxon>
        <taxon>Bryobacterales</taxon>
        <taxon>Solibacteraceae</taxon>
        <taxon>Candidatus Solibacter</taxon>
    </lineage>
</organism>
<name>Q01VX4_SOLUE</name>
<proteinExistence type="predicted"/>
<reference evidence="3" key="1">
    <citation type="submission" date="2006-10" db="EMBL/GenBank/DDBJ databases">
        <title>Complete sequence of Solibacter usitatus Ellin6076.</title>
        <authorList>
            <consortium name="US DOE Joint Genome Institute"/>
            <person name="Copeland A."/>
            <person name="Lucas S."/>
            <person name="Lapidus A."/>
            <person name="Barry K."/>
            <person name="Detter J.C."/>
            <person name="Glavina del Rio T."/>
            <person name="Hammon N."/>
            <person name="Israni S."/>
            <person name="Dalin E."/>
            <person name="Tice H."/>
            <person name="Pitluck S."/>
            <person name="Thompson L.S."/>
            <person name="Brettin T."/>
            <person name="Bruce D."/>
            <person name="Han C."/>
            <person name="Tapia R."/>
            <person name="Gilna P."/>
            <person name="Schmutz J."/>
            <person name="Larimer F."/>
            <person name="Land M."/>
            <person name="Hauser L."/>
            <person name="Kyrpides N."/>
            <person name="Mikhailova N."/>
            <person name="Janssen P.H."/>
            <person name="Kuske C.R."/>
            <person name="Richardson P."/>
        </authorList>
    </citation>
    <scope>NUCLEOTIDE SEQUENCE</scope>
    <source>
        <strain evidence="3">Ellin6076</strain>
    </source>
</reference>
<feature type="region of interest" description="Disordered" evidence="1">
    <location>
        <begin position="1"/>
        <end position="22"/>
    </location>
</feature>
<dbReference type="STRING" id="234267.Acid_5238"/>
<dbReference type="OrthoDB" id="120496at2"/>
<gene>
    <name evidence="3" type="ordered locus">Acid_5238</name>
</gene>
<sequence>MSPQDLQFQRAEPVAPEPSPDDLSPRCVVCKHPTGNSYFHAQGLVVCPGCAEQIRTGQQAPPAVSLMRAALYGGGAALAGCLLYAVVAIVLNAEIGLIAILVGYMVGRAIRHAGQGRGGRPQQILAVILTYFAITTSYIPVYIYHAVKNPRPAITRQQPGQGSPAPAVAEKRPASFGSAVVVLLLLAAVAPFLSLGSSGVSGLISLFIIFIGLQRAWRLTGRSEILIMGPYPVEAAQ</sequence>
<feature type="transmembrane region" description="Helical" evidence="2">
    <location>
        <begin position="76"/>
        <end position="104"/>
    </location>
</feature>
<keyword evidence="2" id="KW-1133">Transmembrane helix</keyword>
<feature type="transmembrane region" description="Helical" evidence="2">
    <location>
        <begin position="124"/>
        <end position="144"/>
    </location>
</feature>
<protein>
    <submittedName>
        <fullName evidence="3">Uncharacterized protein</fullName>
    </submittedName>
</protein>
<dbReference type="AlphaFoldDB" id="Q01VX4"/>
<evidence type="ECO:0000256" key="2">
    <source>
        <dbReference type="SAM" id="Phobius"/>
    </source>
</evidence>
<evidence type="ECO:0000256" key="1">
    <source>
        <dbReference type="SAM" id="MobiDB-lite"/>
    </source>
</evidence>
<dbReference type="InParanoid" id="Q01VX4"/>
<dbReference type="eggNOG" id="ENOG50330EI">
    <property type="taxonomic scope" value="Bacteria"/>
</dbReference>